<evidence type="ECO:0000259" key="3">
    <source>
        <dbReference type="Pfam" id="PF07331"/>
    </source>
</evidence>
<feature type="domain" description="DUF1468" evidence="3">
    <location>
        <begin position="39"/>
        <end position="203"/>
    </location>
</feature>
<keyword evidence="2" id="KW-1133">Transmembrane helix</keyword>
<dbReference type="eggNOG" id="ENOG5030KYS">
    <property type="taxonomic scope" value="Bacteria"/>
</dbReference>
<name>D2PN03_KRIFD</name>
<reference evidence="4 5" key="2">
    <citation type="journal article" date="2010" name="Stand. Genomic Sci.">
        <title>Complete genome sequence of Kribbella flavida type strain (IFO 14399).</title>
        <authorList>
            <person name="Pukall R."/>
            <person name="Lapidus A."/>
            <person name="Glavina Del Rio T."/>
            <person name="Copeland A."/>
            <person name="Tice H."/>
            <person name="Cheng J.-F."/>
            <person name="Lucas S."/>
            <person name="Chen F."/>
            <person name="Nolan M."/>
            <person name="LaButti K."/>
            <person name="Pati A."/>
            <person name="Ivanova N."/>
            <person name="Mavrommatis K."/>
            <person name="Mikhailova N."/>
            <person name="Pitluck S."/>
            <person name="Bruce D."/>
            <person name="Goodwin L."/>
            <person name="Land M."/>
            <person name="Hauser L."/>
            <person name="Chang Y.-J."/>
            <person name="Jeffries C.D."/>
            <person name="Chen A."/>
            <person name="Palaniappan K."/>
            <person name="Chain P."/>
            <person name="Rohde M."/>
            <person name="Goeker M."/>
            <person name="Bristow J."/>
            <person name="Eisen J.A."/>
            <person name="Markowitz V."/>
            <person name="Hugenholtz P."/>
            <person name="Kyrpides N.C."/>
            <person name="Klenk H.-P."/>
            <person name="Brettin T."/>
        </authorList>
    </citation>
    <scope>NUCLEOTIDE SEQUENCE [LARGE SCALE GENOMIC DNA]</scope>
    <source>
        <strain evidence="5">DSM 17836 / JCM 10339 / NBRC 14399</strain>
    </source>
</reference>
<dbReference type="RefSeq" id="WP_012921261.1">
    <property type="nucleotide sequence ID" value="NC_013729.1"/>
</dbReference>
<dbReference type="AlphaFoldDB" id="D2PN03"/>
<keyword evidence="2" id="KW-0472">Membrane</keyword>
<proteinExistence type="predicted"/>
<evidence type="ECO:0000313" key="5">
    <source>
        <dbReference type="Proteomes" id="UP000007967"/>
    </source>
</evidence>
<evidence type="ECO:0000256" key="1">
    <source>
        <dbReference type="SAM" id="MobiDB-lite"/>
    </source>
</evidence>
<protein>
    <recommendedName>
        <fullName evidence="3">DUF1468 domain-containing protein</fullName>
    </recommendedName>
</protein>
<feature type="transmembrane region" description="Helical" evidence="2">
    <location>
        <begin position="71"/>
        <end position="89"/>
    </location>
</feature>
<dbReference type="OrthoDB" id="5119225at2"/>
<keyword evidence="2" id="KW-0812">Transmembrane</keyword>
<accession>D2PN03</accession>
<feature type="region of interest" description="Disordered" evidence="1">
    <location>
        <begin position="1"/>
        <end position="24"/>
    </location>
</feature>
<sequence length="209" mass="22328">MSTAAESEPIRTDQDDEQVSEPVRTADVEVEASRLVRIVAAVVLIVLAGTFLVGVFDIRSPKGLDPQGPRFFPLLVTSAWLLLSIGYLVEGLRAPRTPRRTPAADPVSAESLEATSAEVPKADPATAGVTERSWFEPVAVSALLVLYAFLVVPLGYLIATALLFFATARVLGSRQVPRDAIVAVVLTVVVYVAFTQFLDISLPEGVLGL</sequence>
<evidence type="ECO:0000256" key="2">
    <source>
        <dbReference type="SAM" id="Phobius"/>
    </source>
</evidence>
<organism evidence="4 5">
    <name type="scientific">Kribbella flavida (strain DSM 17836 / JCM 10339 / NBRC 14399)</name>
    <dbReference type="NCBI Taxonomy" id="479435"/>
    <lineage>
        <taxon>Bacteria</taxon>
        <taxon>Bacillati</taxon>
        <taxon>Actinomycetota</taxon>
        <taxon>Actinomycetes</taxon>
        <taxon>Propionibacteriales</taxon>
        <taxon>Kribbellaceae</taxon>
        <taxon>Kribbella</taxon>
    </lineage>
</organism>
<feature type="transmembrane region" description="Helical" evidence="2">
    <location>
        <begin position="144"/>
        <end position="168"/>
    </location>
</feature>
<dbReference type="InterPro" id="IPR009936">
    <property type="entry name" value="DUF1468"/>
</dbReference>
<gene>
    <name evidence="4" type="ordered locus">Kfla_3650</name>
</gene>
<dbReference type="Proteomes" id="UP000007967">
    <property type="component" value="Chromosome"/>
</dbReference>
<dbReference type="Pfam" id="PF07331">
    <property type="entry name" value="TctB"/>
    <property type="match status" value="1"/>
</dbReference>
<dbReference type="HOGENOM" id="CLU_1314058_0_0_11"/>
<keyword evidence="5" id="KW-1185">Reference proteome</keyword>
<evidence type="ECO:0000313" key="4">
    <source>
        <dbReference type="EMBL" id="ADB32705.1"/>
    </source>
</evidence>
<feature type="transmembrane region" description="Helical" evidence="2">
    <location>
        <begin position="180"/>
        <end position="198"/>
    </location>
</feature>
<dbReference type="KEGG" id="kfl:Kfla_3650"/>
<feature type="transmembrane region" description="Helical" evidence="2">
    <location>
        <begin position="38"/>
        <end position="59"/>
    </location>
</feature>
<reference evidence="5" key="1">
    <citation type="submission" date="2009-09" db="EMBL/GenBank/DDBJ databases">
        <title>The complete genome of Kribbella flavida DSM 17836.</title>
        <authorList>
            <consortium name="US DOE Joint Genome Institute (JGI-PGF)"/>
            <person name="Lucas S."/>
            <person name="Copeland A."/>
            <person name="Lapidus A."/>
            <person name="Glavina del Rio T."/>
            <person name="Dalin E."/>
            <person name="Tice H."/>
            <person name="Bruce D."/>
            <person name="Goodwin L."/>
            <person name="Pitluck S."/>
            <person name="Kyrpides N."/>
            <person name="Mavromatis K."/>
            <person name="Ivanova N."/>
            <person name="Saunders E."/>
            <person name="Brettin T."/>
            <person name="Detter J.C."/>
            <person name="Han C."/>
            <person name="Larimer F."/>
            <person name="Land M."/>
            <person name="Hauser L."/>
            <person name="Markowitz V."/>
            <person name="Cheng J.-F."/>
            <person name="Hugenholtz P."/>
            <person name="Woyke T."/>
            <person name="Wu D."/>
            <person name="Pukall R."/>
            <person name="Klenk H.-P."/>
            <person name="Eisen J.A."/>
        </authorList>
    </citation>
    <scope>NUCLEOTIDE SEQUENCE [LARGE SCALE GENOMIC DNA]</scope>
    <source>
        <strain evidence="5">DSM 17836 / JCM 10339 / NBRC 14399</strain>
    </source>
</reference>
<dbReference type="STRING" id="479435.Kfla_3650"/>
<dbReference type="EMBL" id="CP001736">
    <property type="protein sequence ID" value="ADB32705.1"/>
    <property type="molecule type" value="Genomic_DNA"/>
</dbReference>